<dbReference type="AlphaFoldDB" id="A0A1B1TBH5"/>
<accession>A0A1B1TBH5</accession>
<reference evidence="2" key="2">
    <citation type="journal article" date="2015" name="ISME J.">
        <title>A new class of marine Euryarchaeota group II from the Mediterranean deep chlorophyll maximum.</title>
        <authorList>
            <person name="Martin-Cuadrado A.B."/>
            <person name="Garcia-Heredia I."/>
            <person name="Molto A.G."/>
            <person name="Lopez-Ubeda R."/>
            <person name="Kimes N."/>
            <person name="Lopez-Garcia P."/>
            <person name="Moreira D."/>
            <person name="Rodriguez-Valera F."/>
        </authorList>
    </citation>
    <scope>NUCLEOTIDE SEQUENCE</scope>
</reference>
<keyword evidence="1" id="KW-1133">Transmembrane helix</keyword>
<sequence length="397" mass="44185">MAKGWRRFLEEESEHQWLAISLFFVFIIIGAFAIHGTSKLTGMDIENNSALENSRVLEISYQDYDDYYSVSYTSEGTYLYHFADGERTDIINPNTDSSASGIQFLTELDNGSVATSTEENSILIIDGSTTSNISLNSDRGNFDIIDLSENFNEQGNSMLLITDEGDHTSFRGASIDGVPSSSMPNNVEVEWQKIESLSDDEWIATGIQISSNSGQDNNPASPEIKPVVGHVIWTGGFTAPMLDKMYIAPSGEFHSMIRIGDEMIIAGTTQTTIFDSNDLTFEHLTITSSAAIKGECDVVWFFGTINSNSVIKWTNEGYEVIDLQHKMPIEIESYGSSSKMIYMHGMNSNGDYKILTFDYSSHGSIESGRGFLNFSFILIFSVIFAVMGWNIIERMKF</sequence>
<keyword evidence="1" id="KW-0812">Transmembrane</keyword>
<evidence type="ECO:0000313" key="2">
    <source>
        <dbReference type="EMBL" id="ANV79641.1"/>
    </source>
</evidence>
<proteinExistence type="predicted"/>
<feature type="transmembrane region" description="Helical" evidence="1">
    <location>
        <begin position="15"/>
        <end position="34"/>
    </location>
</feature>
<name>A0A1B1TBH5_9ARCH</name>
<evidence type="ECO:0000256" key="1">
    <source>
        <dbReference type="SAM" id="Phobius"/>
    </source>
</evidence>
<feature type="transmembrane region" description="Helical" evidence="1">
    <location>
        <begin position="371"/>
        <end position="392"/>
    </location>
</feature>
<organism evidence="2">
    <name type="scientific">uncultured Poseidoniia archaeon</name>
    <dbReference type="NCBI Taxonomy" id="1697135"/>
    <lineage>
        <taxon>Archaea</taxon>
        <taxon>Methanobacteriati</taxon>
        <taxon>Thermoplasmatota</taxon>
        <taxon>Candidatus Poseidoniia</taxon>
        <taxon>environmental samples</taxon>
    </lineage>
</organism>
<protein>
    <submittedName>
        <fullName evidence="2">Uncharacterized protein</fullName>
    </submittedName>
</protein>
<reference evidence="2" key="1">
    <citation type="submission" date="2014-11" db="EMBL/GenBank/DDBJ databases">
        <authorList>
            <person name="Zhu J."/>
            <person name="Qi W."/>
            <person name="Song R."/>
        </authorList>
    </citation>
    <scope>NUCLEOTIDE SEQUENCE</scope>
</reference>
<keyword evidence="1" id="KW-0472">Membrane</keyword>
<dbReference type="EMBL" id="KP211844">
    <property type="protein sequence ID" value="ANV79641.1"/>
    <property type="molecule type" value="Genomic_DNA"/>
</dbReference>